<dbReference type="InterPro" id="IPR017898">
    <property type="entry name" value="VPS28_N"/>
</dbReference>
<evidence type="ECO:0000256" key="4">
    <source>
        <dbReference type="ARBA" id="ARBA00022927"/>
    </source>
</evidence>
<dbReference type="PhylomeDB" id="A0A0G4I4Y1"/>
<dbReference type="VEuPathDB" id="CryptoDB:Cvel_11034"/>
<keyword evidence="2 5" id="KW-0813">Transport</keyword>
<dbReference type="Gene3D" id="1.20.1440.200">
    <property type="match status" value="1"/>
</dbReference>
<evidence type="ECO:0000259" key="7">
    <source>
        <dbReference type="PROSITE" id="PS51313"/>
    </source>
</evidence>
<keyword evidence="3" id="KW-0967">Endosome</keyword>
<feature type="domain" description="VPS28 C-terminal" evidence="6">
    <location>
        <begin position="111"/>
        <end position="207"/>
    </location>
</feature>
<dbReference type="GO" id="GO:0043328">
    <property type="term" value="P:protein transport to vacuole involved in ubiquitin-dependent protein catabolic process via the multivesicular body sorting pathway"/>
    <property type="evidence" value="ECO:0007669"/>
    <property type="project" value="TreeGrafter"/>
</dbReference>
<dbReference type="PROSITE" id="PS51310">
    <property type="entry name" value="VPS28_C"/>
    <property type="match status" value="1"/>
</dbReference>
<dbReference type="InterPro" id="IPR037202">
    <property type="entry name" value="ESCRT_assembly_dom"/>
</dbReference>
<dbReference type="AlphaFoldDB" id="A0A0G4I4Y1"/>
<proteinExistence type="inferred from homology"/>
<evidence type="ECO:0000313" key="8">
    <source>
        <dbReference type="EMBL" id="CEM52055.1"/>
    </source>
</evidence>
<gene>
    <name evidence="8" type="ORF">Cvel_11034</name>
</gene>
<evidence type="ECO:0000256" key="1">
    <source>
        <dbReference type="ARBA" id="ARBA00004177"/>
    </source>
</evidence>
<evidence type="ECO:0008006" key="9">
    <source>
        <dbReference type="Google" id="ProtNLM"/>
    </source>
</evidence>
<dbReference type="InterPro" id="IPR007143">
    <property type="entry name" value="Vps28"/>
</dbReference>
<dbReference type="SUPFAM" id="SSF140111">
    <property type="entry name" value="Endosomal sorting complex assembly domain"/>
    <property type="match status" value="1"/>
</dbReference>
<keyword evidence="4 5" id="KW-0653">Protein transport</keyword>
<name>A0A0G4I4Y1_9ALVE</name>
<dbReference type="Pfam" id="PF03997">
    <property type="entry name" value="VPS28"/>
    <property type="match status" value="1"/>
</dbReference>
<reference evidence="8" key="1">
    <citation type="submission" date="2014-11" db="EMBL/GenBank/DDBJ databases">
        <authorList>
            <person name="Otto D Thomas"/>
            <person name="Naeem Raeece"/>
        </authorList>
    </citation>
    <scope>NUCLEOTIDE SEQUENCE</scope>
</reference>
<sequence>MTEVKLDSSEVRDLQHQANMYALIKTVEHLERAFVNGRVSEKDYEEKCFGMIAQFRTLQGALKDKYPDLREFMRENRMDCTLAADRLLGSGLPATRLYASGQGASESDGRQRALQTFRVSGCFITLLDALKLGEKAVDGIQPLVVDLVSKINQISDLPPELEGVARVKGWVYTLNQMSASDDLSESQLRQVTHDVDLAYSAFENWLQSSQQ</sequence>
<dbReference type="InterPro" id="IPR017899">
    <property type="entry name" value="VPS28_C"/>
</dbReference>
<dbReference type="Gene3D" id="1.20.120.1130">
    <property type="match status" value="1"/>
</dbReference>
<dbReference type="GO" id="GO:0000813">
    <property type="term" value="C:ESCRT I complex"/>
    <property type="evidence" value="ECO:0007669"/>
    <property type="project" value="InterPro"/>
</dbReference>
<organism evidence="8">
    <name type="scientific">Chromera velia CCMP2878</name>
    <dbReference type="NCBI Taxonomy" id="1169474"/>
    <lineage>
        <taxon>Eukaryota</taxon>
        <taxon>Sar</taxon>
        <taxon>Alveolata</taxon>
        <taxon>Colpodellida</taxon>
        <taxon>Chromeraceae</taxon>
        <taxon>Chromera</taxon>
    </lineage>
</organism>
<comment type="similarity">
    <text evidence="5">Belongs to the VPS28 family.</text>
</comment>
<comment type="subcellular location">
    <subcellularLocation>
        <location evidence="1">Endosome</location>
    </subcellularLocation>
</comment>
<dbReference type="PANTHER" id="PTHR12937:SF0">
    <property type="entry name" value="VACUOLAR PROTEIN SORTING-ASSOCIATED PROTEIN 28 HOMOLOG"/>
    <property type="match status" value="1"/>
</dbReference>
<dbReference type="InterPro" id="IPR038358">
    <property type="entry name" value="VPS28_N_sf"/>
</dbReference>
<evidence type="ECO:0000256" key="3">
    <source>
        <dbReference type="ARBA" id="ARBA00022753"/>
    </source>
</evidence>
<dbReference type="PANTHER" id="PTHR12937">
    <property type="entry name" value="VACUOLAR PROTEIN SORTING 28, ISOFORM 2 VPS28"/>
    <property type="match status" value="1"/>
</dbReference>
<evidence type="ECO:0000259" key="6">
    <source>
        <dbReference type="PROSITE" id="PS51310"/>
    </source>
</evidence>
<dbReference type="GO" id="GO:0044877">
    <property type="term" value="F:protein-containing complex binding"/>
    <property type="evidence" value="ECO:0007669"/>
    <property type="project" value="TreeGrafter"/>
</dbReference>
<evidence type="ECO:0000256" key="2">
    <source>
        <dbReference type="ARBA" id="ARBA00022448"/>
    </source>
</evidence>
<dbReference type="SUPFAM" id="SSF140427">
    <property type="entry name" value="VPS28 C-terminal domain-like"/>
    <property type="match status" value="1"/>
</dbReference>
<dbReference type="EMBL" id="CDMZ01005127">
    <property type="protein sequence ID" value="CEM52055.1"/>
    <property type="molecule type" value="Genomic_DNA"/>
</dbReference>
<feature type="domain" description="VPS28 N-terminal" evidence="7">
    <location>
        <begin position="1"/>
        <end position="98"/>
    </location>
</feature>
<dbReference type="PROSITE" id="PS51313">
    <property type="entry name" value="VPS28_N"/>
    <property type="match status" value="1"/>
</dbReference>
<evidence type="ECO:0000256" key="5">
    <source>
        <dbReference type="PROSITE-ProRule" id="PRU00642"/>
    </source>
</evidence>
<dbReference type="InterPro" id="IPR037206">
    <property type="entry name" value="VPS28_C_sf"/>
</dbReference>
<protein>
    <recommendedName>
        <fullName evidence="9">Vacuolar protein sorting-associated protein 28 homolog</fullName>
    </recommendedName>
</protein>
<accession>A0A0G4I4Y1</accession>